<sequence length="145" mass="15555">MKVGVGLGAIARNSSDDVIMSGIDFISGLLDPAIAEAKAIFFGLSLAVDRGLLDLVIESDCAQVIKLLNDNTVVRSDIGLVLNDIREILRLSSPRFSFVHIRRSGNLVAHSLAKLAVSKVDCCVWVNDFPPCVGSLIEVDSNFSL</sequence>
<dbReference type="PANTHER" id="PTHR47074:SF21">
    <property type="entry name" value="RNASE H TYPE-1 DOMAIN-CONTAINING PROTEIN"/>
    <property type="match status" value="1"/>
</dbReference>
<comment type="caution">
    <text evidence="2">The sequence shown here is derived from an EMBL/GenBank/DDBJ whole genome shotgun (WGS) entry which is preliminary data.</text>
</comment>
<dbReference type="InterPro" id="IPR012337">
    <property type="entry name" value="RNaseH-like_sf"/>
</dbReference>
<dbReference type="Gene3D" id="3.30.420.10">
    <property type="entry name" value="Ribonuclease H-like superfamily/Ribonuclease H"/>
    <property type="match status" value="1"/>
</dbReference>
<dbReference type="InterPro" id="IPR002156">
    <property type="entry name" value="RNaseH_domain"/>
</dbReference>
<feature type="domain" description="RNase H type-1" evidence="1">
    <location>
        <begin position="6"/>
        <end position="116"/>
    </location>
</feature>
<proteinExistence type="predicted"/>
<dbReference type="InterPro" id="IPR036397">
    <property type="entry name" value="RNaseH_sf"/>
</dbReference>
<dbReference type="CDD" id="cd06222">
    <property type="entry name" value="RNase_H_like"/>
    <property type="match status" value="1"/>
</dbReference>
<dbReference type="EMBL" id="JAFEMO010000011">
    <property type="protein sequence ID" value="KAH7557585.1"/>
    <property type="molecule type" value="Genomic_DNA"/>
</dbReference>
<reference evidence="2 3" key="1">
    <citation type="submission" date="2021-02" db="EMBL/GenBank/DDBJ databases">
        <title>Plant Genome Project.</title>
        <authorList>
            <person name="Zhang R.-G."/>
        </authorList>
    </citation>
    <scope>NUCLEOTIDE SEQUENCE [LARGE SCALE GENOMIC DNA]</scope>
    <source>
        <tissue evidence="2">Leaves</tissue>
    </source>
</reference>
<dbReference type="Proteomes" id="UP000827721">
    <property type="component" value="Unassembled WGS sequence"/>
</dbReference>
<name>A0ABQ8HG51_9ROSI</name>
<dbReference type="PANTHER" id="PTHR47074">
    <property type="entry name" value="BNAC02G40300D PROTEIN"/>
    <property type="match status" value="1"/>
</dbReference>
<dbReference type="InterPro" id="IPR044730">
    <property type="entry name" value="RNase_H-like_dom_plant"/>
</dbReference>
<gene>
    <name evidence="2" type="ORF">JRO89_XS11G0186200</name>
</gene>
<evidence type="ECO:0000313" key="3">
    <source>
        <dbReference type="Proteomes" id="UP000827721"/>
    </source>
</evidence>
<dbReference type="InterPro" id="IPR052929">
    <property type="entry name" value="RNase_H-like_EbsB-rel"/>
</dbReference>
<dbReference type="SUPFAM" id="SSF53098">
    <property type="entry name" value="Ribonuclease H-like"/>
    <property type="match status" value="1"/>
</dbReference>
<evidence type="ECO:0000259" key="1">
    <source>
        <dbReference type="Pfam" id="PF13456"/>
    </source>
</evidence>
<evidence type="ECO:0000313" key="2">
    <source>
        <dbReference type="EMBL" id="KAH7557585.1"/>
    </source>
</evidence>
<organism evidence="2 3">
    <name type="scientific">Xanthoceras sorbifolium</name>
    <dbReference type="NCBI Taxonomy" id="99658"/>
    <lineage>
        <taxon>Eukaryota</taxon>
        <taxon>Viridiplantae</taxon>
        <taxon>Streptophyta</taxon>
        <taxon>Embryophyta</taxon>
        <taxon>Tracheophyta</taxon>
        <taxon>Spermatophyta</taxon>
        <taxon>Magnoliopsida</taxon>
        <taxon>eudicotyledons</taxon>
        <taxon>Gunneridae</taxon>
        <taxon>Pentapetalae</taxon>
        <taxon>rosids</taxon>
        <taxon>malvids</taxon>
        <taxon>Sapindales</taxon>
        <taxon>Sapindaceae</taxon>
        <taxon>Xanthoceroideae</taxon>
        <taxon>Xanthoceras</taxon>
    </lineage>
</organism>
<accession>A0ABQ8HG51</accession>
<keyword evidence="3" id="KW-1185">Reference proteome</keyword>
<protein>
    <recommendedName>
        <fullName evidence="1">RNase H type-1 domain-containing protein</fullName>
    </recommendedName>
</protein>
<dbReference type="Pfam" id="PF13456">
    <property type="entry name" value="RVT_3"/>
    <property type="match status" value="1"/>
</dbReference>